<dbReference type="GO" id="GO:0033185">
    <property type="term" value="C:dolichol-phosphate-mannose synthase complex"/>
    <property type="evidence" value="ECO:0007669"/>
    <property type="project" value="TreeGrafter"/>
</dbReference>
<feature type="transmembrane region" description="Helical" evidence="10">
    <location>
        <begin position="53"/>
        <end position="76"/>
    </location>
</feature>
<dbReference type="EMBL" id="OC945288">
    <property type="protein sequence ID" value="CAD7663035.1"/>
    <property type="molecule type" value="Genomic_DNA"/>
</dbReference>
<comment type="similarity">
    <text evidence="2 10">Belongs to the DPM2 family.</text>
</comment>
<keyword evidence="12" id="KW-1185">Reference proteome</keyword>
<evidence type="ECO:0000256" key="4">
    <source>
        <dbReference type="ARBA" id="ARBA00022692"/>
    </source>
</evidence>
<dbReference type="GO" id="GO:0030234">
    <property type="term" value="F:enzyme regulator activity"/>
    <property type="evidence" value="ECO:0007669"/>
    <property type="project" value="UniProtKB-UniRule"/>
</dbReference>
<evidence type="ECO:0000256" key="6">
    <source>
        <dbReference type="ARBA" id="ARBA00022989"/>
    </source>
</evidence>
<dbReference type="OrthoDB" id="311279at2759"/>
<evidence type="ECO:0000256" key="10">
    <source>
        <dbReference type="RuleBase" id="RU365084"/>
    </source>
</evidence>
<keyword evidence="5 10" id="KW-0256">Endoplasmic reticulum</keyword>
<evidence type="ECO:0000313" key="11">
    <source>
        <dbReference type="EMBL" id="CAD7663035.1"/>
    </source>
</evidence>
<evidence type="ECO:0000256" key="7">
    <source>
        <dbReference type="ARBA" id="ARBA00023136"/>
    </source>
</evidence>
<comment type="function">
    <text evidence="8">Regulates the biosynthesis of dolichol phosphate-mannose. Regulatory subunit of the dolichol-phosphate mannose (DPM) synthase complex; essential for the ER localization and stable expression of DPM1. Part of the glycosylphosphatidylinositol-N-acetylglucosaminyltransferase (GPI-GnT) complex that catalyzes the transfer of N-acetylglucosamine from UDP-N-acetylglucosamine to phosphatidylinositol and participates in the first step of GPI biosynthesis. May act by regulating the GPI-GNT complex.</text>
</comment>
<proteinExistence type="inferred from homology"/>
<keyword evidence="4 10" id="KW-0812">Transmembrane</keyword>
<name>A0A7R9MMG3_9ACAR</name>
<gene>
    <name evidence="11" type="ORF">ONB1V03_LOCUS19595</name>
</gene>
<keyword evidence="7 10" id="KW-0472">Membrane</keyword>
<dbReference type="UniPathway" id="UPA00378"/>
<sequence>MIINFIGYDRQLGIGLLTLSSISLIYYTLWIIVIPMVNEKHIIRQFFPRESMALALGIPVGIGSAFFLFVAVFAFIKMRNI</sequence>
<organism evidence="11">
    <name type="scientific">Oppiella nova</name>
    <dbReference type="NCBI Taxonomy" id="334625"/>
    <lineage>
        <taxon>Eukaryota</taxon>
        <taxon>Metazoa</taxon>
        <taxon>Ecdysozoa</taxon>
        <taxon>Arthropoda</taxon>
        <taxon>Chelicerata</taxon>
        <taxon>Arachnida</taxon>
        <taxon>Acari</taxon>
        <taxon>Acariformes</taxon>
        <taxon>Sarcoptiformes</taxon>
        <taxon>Oribatida</taxon>
        <taxon>Brachypylina</taxon>
        <taxon>Oppioidea</taxon>
        <taxon>Oppiidae</taxon>
        <taxon>Oppiella</taxon>
    </lineage>
</organism>
<dbReference type="GO" id="GO:0180047">
    <property type="term" value="P:dolichol phosphate mannose biosynthetic process"/>
    <property type="evidence" value="ECO:0007669"/>
    <property type="project" value="InterPro"/>
</dbReference>
<dbReference type="Proteomes" id="UP000728032">
    <property type="component" value="Unassembled WGS sequence"/>
</dbReference>
<evidence type="ECO:0000256" key="1">
    <source>
        <dbReference type="ARBA" id="ARBA00004477"/>
    </source>
</evidence>
<comment type="subcellular location">
    <subcellularLocation>
        <location evidence="1 10">Endoplasmic reticulum membrane</location>
        <topology evidence="1 10">Multi-pass membrane protein</topology>
    </subcellularLocation>
</comment>
<evidence type="ECO:0000313" key="12">
    <source>
        <dbReference type="Proteomes" id="UP000728032"/>
    </source>
</evidence>
<comment type="pathway">
    <text evidence="10">Protein modification; protein glycosylation.</text>
</comment>
<dbReference type="EMBL" id="CAJPVJ010030463">
    <property type="protein sequence ID" value="CAG2180172.1"/>
    <property type="molecule type" value="Genomic_DNA"/>
</dbReference>
<comment type="function">
    <text evidence="10">Regulatory subunit of the dolichol-phosphate mannose (DPM) synthase complex; essential for the ER localization.</text>
</comment>
<reference evidence="11" key="1">
    <citation type="submission" date="2020-11" db="EMBL/GenBank/DDBJ databases">
        <authorList>
            <person name="Tran Van P."/>
        </authorList>
    </citation>
    <scope>NUCLEOTIDE SEQUENCE</scope>
</reference>
<keyword evidence="6 10" id="KW-1133">Transmembrane helix</keyword>
<feature type="transmembrane region" description="Helical" evidence="10">
    <location>
        <begin position="12"/>
        <end position="33"/>
    </location>
</feature>
<dbReference type="InterPro" id="IPR009914">
    <property type="entry name" value="DPM2"/>
</dbReference>
<evidence type="ECO:0000256" key="3">
    <source>
        <dbReference type="ARBA" id="ARBA00018157"/>
    </source>
</evidence>
<dbReference type="Pfam" id="PF07297">
    <property type="entry name" value="DPM2"/>
    <property type="match status" value="1"/>
</dbReference>
<dbReference type="PANTHER" id="PTHR15039">
    <property type="entry name" value="DOLICHOL PHOSPHATE-MANNOSE BIOSYNTHESIS REGULATORY PROTEIN"/>
    <property type="match status" value="1"/>
</dbReference>
<dbReference type="GO" id="GO:0006506">
    <property type="term" value="P:GPI anchor biosynthetic process"/>
    <property type="evidence" value="ECO:0007669"/>
    <property type="project" value="TreeGrafter"/>
</dbReference>
<dbReference type="GO" id="GO:0005789">
    <property type="term" value="C:endoplasmic reticulum membrane"/>
    <property type="evidence" value="ECO:0007669"/>
    <property type="project" value="UniProtKB-SubCell"/>
</dbReference>
<accession>A0A7R9MMG3</accession>
<evidence type="ECO:0000256" key="8">
    <source>
        <dbReference type="ARBA" id="ARBA00045174"/>
    </source>
</evidence>
<dbReference type="PANTHER" id="PTHR15039:SF11">
    <property type="entry name" value="DOLICHOL PHOSPHATE-MANNOSE BIOSYNTHESIS REGULATORY PROTEIN"/>
    <property type="match status" value="1"/>
</dbReference>
<evidence type="ECO:0000256" key="9">
    <source>
        <dbReference type="ARBA" id="ARBA00046896"/>
    </source>
</evidence>
<evidence type="ECO:0000256" key="5">
    <source>
        <dbReference type="ARBA" id="ARBA00022824"/>
    </source>
</evidence>
<dbReference type="AlphaFoldDB" id="A0A7R9MMG3"/>
<comment type="subunit">
    <text evidence="9">Component of the dolichol-phosphate mannose (DPM) synthase complex composed of DPM1, DPM2 and DPM3; in the complex interacts directly with DPM3. Component of the glycosylphosphatidylinositol-N-acetylglucosaminyltransferase (GPI-GnT) complex composed at least by PIGA, PIGC, PIGH, PIGP, PIGQ, PIGY and DPM2. Interacts with PIGA, PIGC and PIGQ.</text>
</comment>
<evidence type="ECO:0000256" key="2">
    <source>
        <dbReference type="ARBA" id="ARBA00005478"/>
    </source>
</evidence>
<protein>
    <recommendedName>
        <fullName evidence="3 10">Dolichol phosphate-mannose biosynthesis regulatory protein</fullName>
    </recommendedName>
</protein>